<feature type="domain" description="Glycosyltransferase subfamily 4-like N-terminal" evidence="1">
    <location>
        <begin position="15"/>
        <end position="176"/>
    </location>
</feature>
<dbReference type="CDD" id="cd03801">
    <property type="entry name" value="GT4_PimA-like"/>
    <property type="match status" value="1"/>
</dbReference>
<dbReference type="OrthoDB" id="9806653at2"/>
<proteinExistence type="predicted"/>
<dbReference type="RefSeq" id="WP_097644577.1">
    <property type="nucleotide sequence ID" value="NZ_NQWI01000061.1"/>
</dbReference>
<dbReference type="Gene3D" id="3.40.50.2000">
    <property type="entry name" value="Glycogen Phosphorylase B"/>
    <property type="match status" value="2"/>
</dbReference>
<dbReference type="GO" id="GO:0016757">
    <property type="term" value="F:glycosyltransferase activity"/>
    <property type="evidence" value="ECO:0007669"/>
    <property type="project" value="TreeGrafter"/>
</dbReference>
<protein>
    <recommendedName>
        <fullName evidence="1">Glycosyltransferase subfamily 4-like N-terminal domain-containing protein</fullName>
    </recommendedName>
</protein>
<keyword evidence="3" id="KW-1185">Reference proteome</keyword>
<evidence type="ECO:0000313" key="3">
    <source>
        <dbReference type="Proteomes" id="UP000220527"/>
    </source>
</evidence>
<evidence type="ECO:0000313" key="2">
    <source>
        <dbReference type="EMBL" id="PDW02560.1"/>
    </source>
</evidence>
<dbReference type="Pfam" id="PF13579">
    <property type="entry name" value="Glyco_trans_4_4"/>
    <property type="match status" value="1"/>
</dbReference>
<sequence>MHITLLTGEYPPQPGGVGAYTQCLANALVARGQRITVLTIQAGSLLGLELGSNEPRLCLKLGQQLTWSHRCWPAIISALDQLQPTWLHIQYQTGAYAMAPGINLLPWRLRSLAGRPQLAVTFHDLLVPYLWPKAGPLRTWVNQRLAHDVDALVVTNAGDAAQVQQWVPRPPPAHYVIPIGSNIAVAPPPGYERDAWRAALGIAPEACLVAYFGLLSPSKGAEQLLAALAQLAQPWHLLLIGGAATAPQDVAYANELRRQISALGLTARVHITGHVDDSYVSAHLLAADAVALPFRDGASFRRGSLLAALAHGCPVVTTYPQHPADHRLLTDAALLCPIDDPVALRNALQRLAADPALRRSLTAKGRNLAARFSWAQIAAEHERIYTITTQAPDRVASSHDGGRPN</sequence>
<dbReference type="Proteomes" id="UP000220527">
    <property type="component" value="Unassembled WGS sequence"/>
</dbReference>
<dbReference type="InterPro" id="IPR028098">
    <property type="entry name" value="Glyco_trans_4-like_N"/>
</dbReference>
<gene>
    <name evidence="2" type="ORF">CJ255_13210</name>
</gene>
<dbReference type="PANTHER" id="PTHR12526:SF638">
    <property type="entry name" value="SPORE COAT PROTEIN SA"/>
    <property type="match status" value="1"/>
</dbReference>
<dbReference type="EMBL" id="NQWI01000061">
    <property type="protein sequence ID" value="PDW02560.1"/>
    <property type="molecule type" value="Genomic_DNA"/>
</dbReference>
<comment type="caution">
    <text evidence="2">The sequence shown here is derived from an EMBL/GenBank/DDBJ whole genome shotgun (WGS) entry which is preliminary data.</text>
</comment>
<organism evidence="2 3">
    <name type="scientific">Candidatus Viridilinea mediisalina</name>
    <dbReference type="NCBI Taxonomy" id="2024553"/>
    <lineage>
        <taxon>Bacteria</taxon>
        <taxon>Bacillati</taxon>
        <taxon>Chloroflexota</taxon>
        <taxon>Chloroflexia</taxon>
        <taxon>Chloroflexales</taxon>
        <taxon>Chloroflexineae</taxon>
        <taxon>Oscillochloridaceae</taxon>
        <taxon>Candidatus Viridilinea</taxon>
    </lineage>
</organism>
<name>A0A2A6RI91_9CHLR</name>
<evidence type="ECO:0000259" key="1">
    <source>
        <dbReference type="Pfam" id="PF13579"/>
    </source>
</evidence>
<dbReference type="PANTHER" id="PTHR12526">
    <property type="entry name" value="GLYCOSYLTRANSFERASE"/>
    <property type="match status" value="1"/>
</dbReference>
<reference evidence="3" key="1">
    <citation type="submission" date="2017-08" db="EMBL/GenBank/DDBJ databases">
        <authorList>
            <person name="Grouzdev D.S."/>
            <person name="Gaisin V.A."/>
            <person name="Rysina M.S."/>
            <person name="Gorlenko V.M."/>
        </authorList>
    </citation>
    <scope>NUCLEOTIDE SEQUENCE [LARGE SCALE GENOMIC DNA]</scope>
    <source>
        <strain evidence="3">Kir15-3F</strain>
    </source>
</reference>
<dbReference type="Pfam" id="PF13692">
    <property type="entry name" value="Glyco_trans_1_4"/>
    <property type="match status" value="1"/>
</dbReference>
<dbReference type="SUPFAM" id="SSF53756">
    <property type="entry name" value="UDP-Glycosyltransferase/glycogen phosphorylase"/>
    <property type="match status" value="1"/>
</dbReference>
<accession>A0A2A6RI91</accession>
<dbReference type="AlphaFoldDB" id="A0A2A6RI91"/>